<protein>
    <submittedName>
        <fullName evidence="1">Kinase, pfkB family</fullName>
    </submittedName>
</protein>
<dbReference type="InterPro" id="IPR029056">
    <property type="entry name" value="Ribokinase-like"/>
</dbReference>
<keyword evidence="1" id="KW-0808">Transferase</keyword>
<gene>
    <name evidence="1" type="ORF">NAS2_0733</name>
</gene>
<proteinExistence type="predicted"/>
<dbReference type="GeneID" id="55584547"/>
<dbReference type="EMBL" id="AP018732">
    <property type="protein sequence ID" value="BBE42122.1"/>
    <property type="molecule type" value="Genomic_DNA"/>
</dbReference>
<accession>A0A4P2VE55</accession>
<dbReference type="SUPFAM" id="SSF53613">
    <property type="entry name" value="Ribokinase-like"/>
    <property type="match status" value="1"/>
</dbReference>
<evidence type="ECO:0000313" key="2">
    <source>
        <dbReference type="Proteomes" id="UP000509448"/>
    </source>
</evidence>
<keyword evidence="1" id="KW-0418">Kinase</keyword>
<evidence type="ECO:0000313" key="1">
    <source>
        <dbReference type="EMBL" id="BBE42122.1"/>
    </source>
</evidence>
<keyword evidence="2" id="KW-1185">Reference proteome</keyword>
<dbReference type="RefSeq" id="WP_174448389.1">
    <property type="nucleotide sequence ID" value="NZ_AP018732.1"/>
</dbReference>
<dbReference type="AlphaFoldDB" id="A0A4P2VE55"/>
<sequence length="285" mass="30233">MPPGSIVLIATSTRDIVGGGERMGGPAFFAGTALHLLGAEATVITVEGAVADRLRRLHGIRVEVAGGGETVFSIEVDGGERVLRLLRRSTMGPLEVSWRGPCIVSGTMGEIPLELVEEAAGRGPVLLDVQGFVRVVSDGGEVRNSADSMRRLMARLGGSGVLVRGERYEFPPECQGEGIAGCSARYGVDLVMTDAERPFYAAVGGELYVGHPLEGIQGEPIGLGDVFTAALGHYLYSVGLPFEEAAARASAAATLKLRERHPWFTVPEVEGAARRVSIERRGRIR</sequence>
<name>A0A4P2VE55_9ARCH</name>
<dbReference type="Proteomes" id="UP000509448">
    <property type="component" value="Chromosome"/>
</dbReference>
<dbReference type="GO" id="GO:0016301">
    <property type="term" value="F:kinase activity"/>
    <property type="evidence" value="ECO:0007669"/>
    <property type="project" value="UniProtKB-KW"/>
</dbReference>
<dbReference type="Gene3D" id="3.40.1190.20">
    <property type="match status" value="1"/>
</dbReference>
<reference evidence="1 2" key="1">
    <citation type="journal article" date="2019" name="ISME J.">
        <title>Isolation and characterization of a thermophilic sulfur- and iron-reducing thaumarchaeote from a terrestrial acidic hot spring.</title>
        <authorList>
            <person name="Kato S."/>
            <person name="Itoh T."/>
            <person name="Yuki M."/>
            <person name="Nagamori M."/>
            <person name="Ohnishi M."/>
            <person name="Uematsu K."/>
            <person name="Suzuki K."/>
            <person name="Takashina T."/>
            <person name="Ohkuma M."/>
        </authorList>
    </citation>
    <scope>NUCLEOTIDE SEQUENCE [LARGE SCALE GENOMIC DNA]</scope>
    <source>
        <strain evidence="1 2">NAS-02</strain>
    </source>
</reference>
<organism evidence="1 2">
    <name type="scientific">Conexivisphaera calida</name>
    <dbReference type="NCBI Taxonomy" id="1874277"/>
    <lineage>
        <taxon>Archaea</taxon>
        <taxon>Nitrososphaerota</taxon>
        <taxon>Conexivisphaeria</taxon>
        <taxon>Conexivisphaerales</taxon>
        <taxon>Conexivisphaeraceae</taxon>
        <taxon>Conexivisphaera</taxon>
    </lineage>
</organism>
<dbReference type="KEGG" id="ccai:NAS2_0733"/>